<dbReference type="AlphaFoldDB" id="A0A4R8LNB7"/>
<sequence>MTLVTKPASQEPTVLTLYGRAWCHLCDDMRAALEPLRVEFGVHVDVVDIDADAALEARYNEAVPVLVLAGAELCRYHLDEARVRGALAACVDASAR</sequence>
<dbReference type="PANTHER" id="PTHR33558">
    <property type="entry name" value="GLUTAREDOXIN-LIKE PROTEIN C5ORF63 HOMOLOG"/>
    <property type="match status" value="1"/>
</dbReference>
<dbReference type="Gene3D" id="3.40.30.10">
    <property type="entry name" value="Glutaredoxin"/>
    <property type="match status" value="1"/>
</dbReference>
<evidence type="ECO:0000313" key="2">
    <source>
        <dbReference type="Proteomes" id="UP000295509"/>
    </source>
</evidence>
<dbReference type="InterPro" id="IPR052565">
    <property type="entry name" value="Glutaredoxin-like_YDR286C"/>
</dbReference>
<name>A0A4R8LNB7_9BURK</name>
<reference evidence="1 2" key="1">
    <citation type="submission" date="2019-03" db="EMBL/GenBank/DDBJ databases">
        <title>Genomic Encyclopedia of Type Strains, Phase III (KMG-III): the genomes of soil and plant-associated and newly described type strains.</title>
        <authorList>
            <person name="Whitman W."/>
        </authorList>
    </citation>
    <scope>NUCLEOTIDE SEQUENCE [LARGE SCALE GENOMIC DNA]</scope>
    <source>
        <strain evidence="1 2">LMG 29544</strain>
    </source>
</reference>
<proteinExistence type="predicted"/>
<dbReference type="EMBL" id="SORE01000012">
    <property type="protein sequence ID" value="TDY47751.1"/>
    <property type="molecule type" value="Genomic_DNA"/>
</dbReference>
<gene>
    <name evidence="1" type="ORF">BX592_112142</name>
</gene>
<keyword evidence="2" id="KW-1185">Reference proteome</keyword>
<evidence type="ECO:0000313" key="1">
    <source>
        <dbReference type="EMBL" id="TDY47751.1"/>
    </source>
</evidence>
<dbReference type="Proteomes" id="UP000295509">
    <property type="component" value="Unassembled WGS sequence"/>
</dbReference>
<dbReference type="InterPro" id="IPR008554">
    <property type="entry name" value="Glutaredoxin-like"/>
</dbReference>
<comment type="caution">
    <text evidence="1">The sequence shown here is derived from an EMBL/GenBank/DDBJ whole genome shotgun (WGS) entry which is preliminary data.</text>
</comment>
<dbReference type="SUPFAM" id="SSF52833">
    <property type="entry name" value="Thioredoxin-like"/>
    <property type="match status" value="1"/>
</dbReference>
<dbReference type="InterPro" id="IPR036249">
    <property type="entry name" value="Thioredoxin-like_sf"/>
</dbReference>
<dbReference type="Pfam" id="PF05768">
    <property type="entry name" value="Glrx-like"/>
    <property type="match status" value="1"/>
</dbReference>
<organism evidence="1 2">
    <name type="scientific">Paraburkholderia rhizosphaerae</name>
    <dbReference type="NCBI Taxonomy" id="480658"/>
    <lineage>
        <taxon>Bacteria</taxon>
        <taxon>Pseudomonadati</taxon>
        <taxon>Pseudomonadota</taxon>
        <taxon>Betaproteobacteria</taxon>
        <taxon>Burkholderiales</taxon>
        <taxon>Burkholderiaceae</taxon>
        <taxon>Paraburkholderia</taxon>
    </lineage>
</organism>
<protein>
    <submittedName>
        <fullName evidence="1">Glutaredoxin</fullName>
    </submittedName>
</protein>
<accession>A0A4R8LNB7</accession>
<dbReference type="PANTHER" id="PTHR33558:SF1">
    <property type="entry name" value="GLUTAREDOXIN-LIKE PROTEIN C5ORF63 HOMOLOG"/>
    <property type="match status" value="1"/>
</dbReference>